<reference evidence="4 5" key="1">
    <citation type="journal article" date="2011" name="J. Bacteriol.">
        <title>Genome sequence of Haloplasma contractile, an unusual contractile bacterium from a deep-sea anoxic brine lake.</title>
        <authorList>
            <person name="Antunes A."/>
            <person name="Alam I."/>
            <person name="El Dorry H."/>
            <person name="Siam R."/>
            <person name="Robertson A."/>
            <person name="Bajic V.B."/>
            <person name="Stingl U."/>
        </authorList>
    </citation>
    <scope>NUCLEOTIDE SEQUENCE [LARGE SCALE GENOMIC DNA]</scope>
    <source>
        <strain evidence="4 5">SSD-17B</strain>
    </source>
</reference>
<gene>
    <name evidence="4" type="ORF">HLPCO_001112</name>
</gene>
<dbReference type="InterPro" id="IPR016047">
    <property type="entry name" value="M23ase_b-sheet_dom"/>
</dbReference>
<dbReference type="Pfam" id="PF01551">
    <property type="entry name" value="Peptidase_M23"/>
    <property type="match status" value="1"/>
</dbReference>
<evidence type="ECO:0000313" key="5">
    <source>
        <dbReference type="Proteomes" id="UP000005707"/>
    </source>
</evidence>
<dbReference type="FunCoup" id="F7PWY9">
    <property type="interactions" value="46"/>
</dbReference>
<organism evidence="4 5">
    <name type="scientific">Haloplasma contractile SSD-17B</name>
    <dbReference type="NCBI Taxonomy" id="1033810"/>
    <lineage>
        <taxon>Bacteria</taxon>
        <taxon>Bacillati</taxon>
        <taxon>Mycoplasmatota</taxon>
        <taxon>Mollicutes</taxon>
        <taxon>Haloplasmatales</taxon>
        <taxon>Haloplasmataceae</taxon>
        <taxon>Haloplasma</taxon>
    </lineage>
</organism>
<evidence type="ECO:0000259" key="3">
    <source>
        <dbReference type="Pfam" id="PF01551"/>
    </source>
</evidence>
<comment type="caution">
    <text evidence="4">The sequence shown here is derived from an EMBL/GenBank/DDBJ whole genome shotgun (WGS) entry which is preliminary data.</text>
</comment>
<accession>F7PWY9</accession>
<feature type="region of interest" description="Disordered" evidence="1">
    <location>
        <begin position="241"/>
        <end position="264"/>
    </location>
</feature>
<dbReference type="InParanoid" id="F7PWY9"/>
<dbReference type="AlphaFoldDB" id="F7PWY9"/>
<dbReference type="RefSeq" id="WP_008825817.1">
    <property type="nucleotide sequence ID" value="NZ_AFNU02000003.1"/>
</dbReference>
<keyword evidence="2" id="KW-1133">Transmembrane helix</keyword>
<keyword evidence="2" id="KW-0812">Transmembrane</keyword>
<keyword evidence="5" id="KW-1185">Reference proteome</keyword>
<protein>
    <submittedName>
        <fullName evidence="4">Peptidase M23B protein</fullName>
    </submittedName>
</protein>
<keyword evidence="2" id="KW-0472">Membrane</keyword>
<dbReference type="STRING" id="1033810.HLPCO_001112"/>
<feature type="domain" description="M23ase beta-sheet core" evidence="3">
    <location>
        <begin position="139"/>
        <end position="230"/>
    </location>
</feature>
<sequence>MNRDIERIKKKNKYRSKFYHEFRGHKPKRKNELVNNPLPKIYKREHKESKLNIDEHFLWRVTYRVLISAIILLVVLISRKQSSSVITHSVYKMYSHNINFMKIDRFITTNLGALFPIPKNDDLFVSGGYVGVDNTTDYRDGVMVSTDLFAPVSSHIEGIVTNVYTDEELGKVIEIQDINNNVYVYAGVEDVKVGIYSRIQYGEVLGIAKTSSDYNGAYYLAVRNNNNYLDVVEVISLGNDEESSINDDDSDGEVTPIGFGSVDE</sequence>
<dbReference type="EMBL" id="AFNU02000003">
    <property type="protein sequence ID" value="ERJ12772.1"/>
    <property type="molecule type" value="Genomic_DNA"/>
</dbReference>
<evidence type="ECO:0000313" key="4">
    <source>
        <dbReference type="EMBL" id="ERJ12772.1"/>
    </source>
</evidence>
<feature type="compositionally biased region" description="Acidic residues" evidence="1">
    <location>
        <begin position="241"/>
        <end position="252"/>
    </location>
</feature>
<dbReference type="Gene3D" id="2.70.70.10">
    <property type="entry name" value="Glucose Permease (Domain IIA)"/>
    <property type="match status" value="1"/>
</dbReference>
<dbReference type="OrthoDB" id="2986589at2"/>
<evidence type="ECO:0000256" key="2">
    <source>
        <dbReference type="SAM" id="Phobius"/>
    </source>
</evidence>
<feature type="transmembrane region" description="Helical" evidence="2">
    <location>
        <begin position="57"/>
        <end position="77"/>
    </location>
</feature>
<dbReference type="eggNOG" id="COG0739">
    <property type="taxonomic scope" value="Bacteria"/>
</dbReference>
<dbReference type="InterPro" id="IPR011055">
    <property type="entry name" value="Dup_hybrid_motif"/>
</dbReference>
<dbReference type="Proteomes" id="UP000005707">
    <property type="component" value="Unassembled WGS sequence"/>
</dbReference>
<reference evidence="4 5" key="2">
    <citation type="journal article" date="2013" name="PLoS ONE">
        <title>INDIGO - INtegrated Data Warehouse of MIcrobial GenOmes with Examples from the Red Sea Extremophiles.</title>
        <authorList>
            <person name="Alam I."/>
            <person name="Antunes A."/>
            <person name="Kamau A.A."/>
            <person name="Ba Alawi W."/>
            <person name="Kalkatawi M."/>
            <person name="Stingl U."/>
            <person name="Bajic V.B."/>
        </authorList>
    </citation>
    <scope>NUCLEOTIDE SEQUENCE [LARGE SCALE GENOMIC DNA]</scope>
    <source>
        <strain evidence="4 5">SSD-17B</strain>
    </source>
</reference>
<evidence type="ECO:0000256" key="1">
    <source>
        <dbReference type="SAM" id="MobiDB-lite"/>
    </source>
</evidence>
<name>F7PWY9_9MOLU</name>
<proteinExistence type="predicted"/>